<dbReference type="RefSeq" id="WP_064504465.1">
    <property type="nucleotide sequence ID" value="NZ_LWHQ01000077.1"/>
</dbReference>
<dbReference type="EMBL" id="LWHQ01000077">
    <property type="protein sequence ID" value="OAS15871.1"/>
    <property type="molecule type" value="Genomic_DNA"/>
</dbReference>
<evidence type="ECO:0000313" key="2">
    <source>
        <dbReference type="EMBL" id="OAS15871.1"/>
    </source>
</evidence>
<accession>A0A179RYZ7</accession>
<feature type="non-terminal residue" evidence="2">
    <location>
        <position position="1"/>
    </location>
</feature>
<dbReference type="Proteomes" id="UP000078316">
    <property type="component" value="Unassembled WGS sequence"/>
</dbReference>
<proteinExistence type="predicted"/>
<dbReference type="Gene3D" id="1.20.1270.70">
    <property type="entry name" value="Designed single chain three-helix bundle"/>
    <property type="match status" value="1"/>
</dbReference>
<keyword evidence="1" id="KW-1133">Transmembrane helix</keyword>
<keyword evidence="1" id="KW-0812">Transmembrane</keyword>
<feature type="transmembrane region" description="Helical" evidence="1">
    <location>
        <begin position="96"/>
        <end position="117"/>
    </location>
</feature>
<keyword evidence="1" id="KW-0472">Membrane</keyword>
<gene>
    <name evidence="2" type="ORF">A5481_29235</name>
</gene>
<reference evidence="2 3" key="1">
    <citation type="submission" date="2016-04" db="EMBL/GenBank/DDBJ databases">
        <authorList>
            <person name="Evans L.H."/>
            <person name="Alamgir A."/>
            <person name="Owens N."/>
            <person name="Weber N.D."/>
            <person name="Virtaneva K."/>
            <person name="Barbian K."/>
            <person name="Babar A."/>
            <person name="Rosenke K."/>
        </authorList>
    </citation>
    <scope>NUCLEOTIDE SEQUENCE [LARGE SCALE GENOMIC DNA]</scope>
    <source>
        <strain evidence="2 3">PMB02</strain>
    </source>
</reference>
<evidence type="ECO:0000256" key="1">
    <source>
        <dbReference type="SAM" id="Phobius"/>
    </source>
</evidence>
<evidence type="ECO:0000313" key="3">
    <source>
        <dbReference type="Proteomes" id="UP000078316"/>
    </source>
</evidence>
<protein>
    <submittedName>
        <fullName evidence="2">Uncharacterized protein</fullName>
    </submittedName>
</protein>
<name>A0A179RYZ7_9HYPH</name>
<sequence length="140" mass="14659">RRSACRVPWGGTSDGIEPRIAALEKGFEKLDGKLDRLIEAVTAGRLENEKRFGAIESRLAGIDAKLDTKAARTDLAPIAAKLSGLEGRVSSIPTTWQTIAIIAGLLVGIAGVSFSVAKLTEKTTTAQAVATPVPAQAPRP</sequence>
<organism evidence="2 3">
    <name type="scientific">Methylobacterium platani</name>
    <dbReference type="NCBI Taxonomy" id="427683"/>
    <lineage>
        <taxon>Bacteria</taxon>
        <taxon>Pseudomonadati</taxon>
        <taxon>Pseudomonadota</taxon>
        <taxon>Alphaproteobacteria</taxon>
        <taxon>Hyphomicrobiales</taxon>
        <taxon>Methylobacteriaceae</taxon>
        <taxon>Methylobacterium</taxon>
    </lineage>
</organism>
<comment type="caution">
    <text evidence="2">The sequence shown here is derived from an EMBL/GenBank/DDBJ whole genome shotgun (WGS) entry which is preliminary data.</text>
</comment>
<dbReference type="AlphaFoldDB" id="A0A179RYZ7"/>